<dbReference type="SUPFAM" id="SSF51735">
    <property type="entry name" value="NAD(P)-binding Rossmann-fold domains"/>
    <property type="match status" value="1"/>
</dbReference>
<comment type="similarity">
    <text evidence="1">Belongs to the short-chain dehydrogenases/reductases (SDR) family.</text>
</comment>
<evidence type="ECO:0000256" key="4">
    <source>
        <dbReference type="ARBA" id="ARBA00023308"/>
    </source>
</evidence>
<evidence type="ECO:0000313" key="11">
    <source>
        <dbReference type="Proteomes" id="UP000004416"/>
    </source>
</evidence>
<evidence type="ECO:0000256" key="3">
    <source>
        <dbReference type="ARBA" id="ARBA00023002"/>
    </source>
</evidence>
<dbReference type="HOGENOM" id="CLU_010194_1_1_9"/>
<evidence type="ECO:0000256" key="1">
    <source>
        <dbReference type="ARBA" id="ARBA00006484"/>
    </source>
</evidence>
<dbReference type="EC" id="1.1.1.378" evidence="8"/>
<evidence type="ECO:0000256" key="6">
    <source>
        <dbReference type="ARBA" id="ARBA00052619"/>
    </source>
</evidence>
<keyword evidence="2" id="KW-0521">NADP</keyword>
<gene>
    <name evidence="10" type="ORF">HMPREF0322_04473</name>
</gene>
<organism evidence="10 11">
    <name type="scientific">Desulfitobacterium hafniense DP7</name>
    <dbReference type="NCBI Taxonomy" id="537010"/>
    <lineage>
        <taxon>Bacteria</taxon>
        <taxon>Bacillati</taxon>
        <taxon>Bacillota</taxon>
        <taxon>Clostridia</taxon>
        <taxon>Eubacteriales</taxon>
        <taxon>Desulfitobacteriaceae</taxon>
        <taxon>Desulfitobacterium</taxon>
    </lineage>
</organism>
<dbReference type="InterPro" id="IPR036291">
    <property type="entry name" value="NAD(P)-bd_dom_sf"/>
</dbReference>
<dbReference type="GO" id="GO:0016616">
    <property type="term" value="F:oxidoreductase activity, acting on the CH-OH group of donors, NAD or NADP as acceptor"/>
    <property type="evidence" value="ECO:0007669"/>
    <property type="project" value="TreeGrafter"/>
</dbReference>
<comment type="caution">
    <text evidence="10">The sequence shown here is derived from an EMBL/GenBank/DDBJ whole genome shotgun (WGS) entry which is preliminary data.</text>
</comment>
<dbReference type="InterPro" id="IPR020904">
    <property type="entry name" value="Sc_DH/Rdtase_CS"/>
</dbReference>
<keyword evidence="3" id="KW-0560">Oxidoreductase</keyword>
<reference evidence="10 11" key="1">
    <citation type="submission" date="2011-08" db="EMBL/GenBank/DDBJ databases">
        <authorList>
            <person name="Weinstock G."/>
            <person name="Sodergren E."/>
            <person name="Clifton S."/>
            <person name="Fulton L."/>
            <person name="Fulton B."/>
            <person name="Courtney L."/>
            <person name="Fronick C."/>
            <person name="Harrison M."/>
            <person name="Strong C."/>
            <person name="Farmer C."/>
            <person name="Delahaunty K."/>
            <person name="Markovic C."/>
            <person name="Hall O."/>
            <person name="Minx P."/>
            <person name="Tomlinson C."/>
            <person name="Mitreva M."/>
            <person name="Hou S."/>
            <person name="Chen J."/>
            <person name="Wollam A."/>
            <person name="Pepin K.H."/>
            <person name="Johnson M."/>
            <person name="Bhonagiri V."/>
            <person name="Zhang X."/>
            <person name="Suruliraj S."/>
            <person name="Warren W."/>
            <person name="Chinwalla A."/>
            <person name="Mardis E.R."/>
            <person name="Wilson R.K."/>
        </authorList>
    </citation>
    <scope>NUCLEOTIDE SEQUENCE [LARGE SCALE GENOMIC DNA]</scope>
    <source>
        <strain evidence="10 11">DP7</strain>
    </source>
</reference>
<dbReference type="PRINTS" id="PR00081">
    <property type="entry name" value="GDHRDH"/>
</dbReference>
<proteinExistence type="inferred from homology"/>
<sequence length="273" mass="28677">MTVKKLKGDVKMAKEIGKPSFDLTGKVAIVTGGTKGIGYAVAATFAMYGCDLTITSRTPADCERIAKDIETLYGVKCLGISADSSNKDDIDRVVAQTVETFGKIDILINNAGISGKTAALLDQTEDDFMNVINTNLKGVFQFAQAVAAQIAKQGKGGRIVNIASVGGLIGGKSVAPYGASKAGVLSLTKTMANEWARYGITVNAVCPGYVITELNQDIFADPEIKAKMEKRTPVRRLGSVEEVAGPVLAMVSDSFSYMTGTYILLDGGQTIGG</sequence>
<evidence type="ECO:0000256" key="5">
    <source>
        <dbReference type="ARBA" id="ARBA00050510"/>
    </source>
</evidence>
<dbReference type="EMBL" id="AFZX01000116">
    <property type="protein sequence ID" value="EHL04900.1"/>
    <property type="molecule type" value="Genomic_DNA"/>
</dbReference>
<dbReference type="Proteomes" id="UP000004416">
    <property type="component" value="Unassembled WGS sequence"/>
</dbReference>
<name>G9XU15_DESHA</name>
<dbReference type="PANTHER" id="PTHR42760">
    <property type="entry name" value="SHORT-CHAIN DEHYDROGENASES/REDUCTASES FAMILY MEMBER"/>
    <property type="match status" value="1"/>
</dbReference>
<comment type="catalytic activity">
    <reaction evidence="6">
        <text>L-rhamnofuranose + NAD(+) = L-rhamnono-1,4-lactone + NADH + H(+)</text>
        <dbReference type="Rhea" id="RHEA:12649"/>
        <dbReference type="ChEBI" id="CHEBI:15378"/>
        <dbReference type="ChEBI" id="CHEBI:16935"/>
        <dbReference type="ChEBI" id="CHEBI:17937"/>
        <dbReference type="ChEBI" id="CHEBI:57540"/>
        <dbReference type="ChEBI" id="CHEBI:57945"/>
        <dbReference type="EC" id="1.1.1.378"/>
    </reaction>
    <physiologicalReaction direction="left-to-right" evidence="6">
        <dbReference type="Rhea" id="RHEA:12650"/>
    </physiologicalReaction>
</comment>
<keyword evidence="4" id="KW-0684">Rhamnose metabolism</keyword>
<evidence type="ECO:0000256" key="9">
    <source>
        <dbReference type="ARBA" id="ARBA00068170"/>
    </source>
</evidence>
<evidence type="ECO:0000256" key="8">
    <source>
        <dbReference type="ARBA" id="ARBA00067020"/>
    </source>
</evidence>
<evidence type="ECO:0000256" key="7">
    <source>
        <dbReference type="ARBA" id="ARBA00060619"/>
    </source>
</evidence>
<dbReference type="PROSITE" id="PS00061">
    <property type="entry name" value="ADH_SHORT"/>
    <property type="match status" value="1"/>
</dbReference>
<evidence type="ECO:0000313" key="10">
    <source>
        <dbReference type="EMBL" id="EHL04900.1"/>
    </source>
</evidence>
<dbReference type="PRINTS" id="PR00080">
    <property type="entry name" value="SDRFAMILY"/>
</dbReference>
<dbReference type="FunFam" id="3.40.50.720:FF:000417">
    <property type="entry name" value="Glucose 1-dehydrogenase, putative"/>
    <property type="match status" value="1"/>
</dbReference>
<comment type="catalytic activity">
    <reaction evidence="5">
        <text>L-rhamnofuranose + NADP(+) = L-rhamnono-1,4-lactone + NADPH + H(+)</text>
        <dbReference type="Rhea" id="RHEA:42668"/>
        <dbReference type="ChEBI" id="CHEBI:15378"/>
        <dbReference type="ChEBI" id="CHEBI:16935"/>
        <dbReference type="ChEBI" id="CHEBI:17937"/>
        <dbReference type="ChEBI" id="CHEBI:57783"/>
        <dbReference type="ChEBI" id="CHEBI:58349"/>
        <dbReference type="EC" id="1.1.1.378"/>
    </reaction>
    <physiologicalReaction direction="left-to-right" evidence="5">
        <dbReference type="Rhea" id="RHEA:42669"/>
    </physiologicalReaction>
</comment>
<dbReference type="InterPro" id="IPR002347">
    <property type="entry name" value="SDR_fam"/>
</dbReference>
<dbReference type="NCBIfam" id="NF005559">
    <property type="entry name" value="PRK07231.1"/>
    <property type="match status" value="1"/>
</dbReference>
<dbReference type="GO" id="GO:0019301">
    <property type="term" value="P:rhamnose catabolic process"/>
    <property type="evidence" value="ECO:0007669"/>
    <property type="project" value="UniProtKB-ARBA"/>
</dbReference>
<dbReference type="PANTHER" id="PTHR42760:SF124">
    <property type="entry name" value="SHORT-CHAIN DEHYDROGENASE_REDUCTASE"/>
    <property type="match status" value="1"/>
</dbReference>
<dbReference type="Pfam" id="PF13561">
    <property type="entry name" value="adh_short_C2"/>
    <property type="match status" value="1"/>
</dbReference>
<protein>
    <recommendedName>
        <fullName evidence="9">L-rhamnose 1-dehydrogenase (NAD(P)(+))</fullName>
        <ecNumber evidence="8">1.1.1.378</ecNumber>
    </recommendedName>
</protein>
<dbReference type="Gene3D" id="3.40.50.720">
    <property type="entry name" value="NAD(P)-binding Rossmann-like Domain"/>
    <property type="match status" value="1"/>
</dbReference>
<evidence type="ECO:0000256" key="2">
    <source>
        <dbReference type="ARBA" id="ARBA00022857"/>
    </source>
</evidence>
<comment type="pathway">
    <text evidence="7">Carbohydrate degradation; L-rhamnose degradation.</text>
</comment>
<dbReference type="PATRIC" id="fig|537010.4.peg.4172"/>
<dbReference type="AlphaFoldDB" id="G9XU15"/>
<accession>G9XU15</accession>